<protein>
    <submittedName>
        <fullName evidence="1">Uncharacterized protein</fullName>
    </submittedName>
</protein>
<comment type="caution">
    <text evidence="1">The sequence shown here is derived from an EMBL/GenBank/DDBJ whole genome shotgun (WGS) entry which is preliminary data.</text>
</comment>
<name>A0ABQ9ZI01_9CRUS</name>
<reference evidence="1 2" key="1">
    <citation type="journal article" date="2023" name="Nucleic Acids Res.">
        <title>The hologenome of Daphnia magna reveals possible DNA methylation and microbiome-mediated evolution of the host genome.</title>
        <authorList>
            <person name="Chaturvedi A."/>
            <person name="Li X."/>
            <person name="Dhandapani V."/>
            <person name="Marshall H."/>
            <person name="Kissane S."/>
            <person name="Cuenca-Cambronero M."/>
            <person name="Asole G."/>
            <person name="Calvet F."/>
            <person name="Ruiz-Romero M."/>
            <person name="Marangio P."/>
            <person name="Guigo R."/>
            <person name="Rago D."/>
            <person name="Mirbahai L."/>
            <person name="Eastwood N."/>
            <person name="Colbourne J.K."/>
            <person name="Zhou J."/>
            <person name="Mallon E."/>
            <person name="Orsini L."/>
        </authorList>
    </citation>
    <scope>NUCLEOTIDE SEQUENCE [LARGE SCALE GENOMIC DNA]</scope>
    <source>
        <strain evidence="1">LRV0_1</strain>
    </source>
</reference>
<keyword evidence="2" id="KW-1185">Reference proteome</keyword>
<proteinExistence type="predicted"/>
<dbReference type="Proteomes" id="UP001234178">
    <property type="component" value="Unassembled WGS sequence"/>
</dbReference>
<gene>
    <name evidence="1" type="ORF">OUZ56_024780</name>
</gene>
<evidence type="ECO:0000313" key="2">
    <source>
        <dbReference type="Proteomes" id="UP001234178"/>
    </source>
</evidence>
<evidence type="ECO:0000313" key="1">
    <source>
        <dbReference type="EMBL" id="KAK4012541.1"/>
    </source>
</evidence>
<dbReference type="EMBL" id="JAOYFB010000004">
    <property type="protein sequence ID" value="KAK4012541.1"/>
    <property type="molecule type" value="Genomic_DNA"/>
</dbReference>
<accession>A0ABQ9ZI01</accession>
<organism evidence="1 2">
    <name type="scientific">Daphnia magna</name>
    <dbReference type="NCBI Taxonomy" id="35525"/>
    <lineage>
        <taxon>Eukaryota</taxon>
        <taxon>Metazoa</taxon>
        <taxon>Ecdysozoa</taxon>
        <taxon>Arthropoda</taxon>
        <taxon>Crustacea</taxon>
        <taxon>Branchiopoda</taxon>
        <taxon>Diplostraca</taxon>
        <taxon>Cladocera</taxon>
        <taxon>Anomopoda</taxon>
        <taxon>Daphniidae</taxon>
        <taxon>Daphnia</taxon>
    </lineage>
</organism>
<sequence>MFFRIKCALQFLIPRIKLFNQLSSFLLRFLINVGEIPSVVPTNKVQDIDEQSGQLKTMEENIYEQVVALEVKSSFL</sequence>